<feature type="domain" description="Dehydrogenase E1 component" evidence="6">
    <location>
        <begin position="49"/>
        <end position="323"/>
    </location>
</feature>
<dbReference type="EMBL" id="VLKK01000006">
    <property type="protein sequence ID" value="TWH93806.1"/>
    <property type="molecule type" value="Genomic_DNA"/>
</dbReference>
<dbReference type="GO" id="GO:0004739">
    <property type="term" value="F:pyruvate dehydrogenase (acetyl-transferring) activity"/>
    <property type="evidence" value="ECO:0007669"/>
    <property type="project" value="UniProtKB-EC"/>
</dbReference>
<comment type="cofactor">
    <cofactor evidence="1">
        <name>thiamine diphosphate</name>
        <dbReference type="ChEBI" id="CHEBI:58937"/>
    </cofactor>
</comment>
<comment type="caution">
    <text evidence="7">The sequence shown here is derived from an EMBL/GenBank/DDBJ whole genome shotgun (WGS) entry which is preliminary data.</text>
</comment>
<evidence type="ECO:0000259" key="6">
    <source>
        <dbReference type="Pfam" id="PF00676"/>
    </source>
</evidence>
<dbReference type="SUPFAM" id="SSF52518">
    <property type="entry name" value="Thiamin diphosphate-binding fold (THDP-binding)"/>
    <property type="match status" value="1"/>
</dbReference>
<keyword evidence="3" id="KW-0786">Thiamine pyrophosphate</keyword>
<dbReference type="Proteomes" id="UP000316624">
    <property type="component" value="Unassembled WGS sequence"/>
</dbReference>
<dbReference type="GO" id="GO:0006086">
    <property type="term" value="P:pyruvate decarboxylation to acetyl-CoA"/>
    <property type="evidence" value="ECO:0007669"/>
    <property type="project" value="TreeGrafter"/>
</dbReference>
<gene>
    <name evidence="7" type="ORF">IQ35_02016</name>
</gene>
<evidence type="ECO:0000256" key="5">
    <source>
        <dbReference type="ARBA" id="ARBA00051231"/>
    </source>
</evidence>
<evidence type="ECO:0000256" key="1">
    <source>
        <dbReference type="ARBA" id="ARBA00001964"/>
    </source>
</evidence>
<dbReference type="InterPro" id="IPR050642">
    <property type="entry name" value="PDH_E1_Alpha_Subunit"/>
</dbReference>
<reference evidence="7 8" key="1">
    <citation type="journal article" date="2015" name="Stand. Genomic Sci.">
        <title>Genomic Encyclopedia of Bacterial and Archaeal Type Strains, Phase III: the genomes of soil and plant-associated and newly described type strains.</title>
        <authorList>
            <person name="Whitman W.B."/>
            <person name="Woyke T."/>
            <person name="Klenk H.P."/>
            <person name="Zhou Y."/>
            <person name="Lilburn T.G."/>
            <person name="Beck B.J."/>
            <person name="De Vos P."/>
            <person name="Vandamme P."/>
            <person name="Eisen J.A."/>
            <person name="Garrity G."/>
            <person name="Hugenholtz P."/>
            <person name="Kyrpides N.C."/>
        </authorList>
    </citation>
    <scope>NUCLEOTIDE SEQUENCE [LARGE SCALE GENOMIC DNA]</scope>
    <source>
        <strain evidence="7 8">CGMCC 1.7748</strain>
    </source>
</reference>
<dbReference type="Pfam" id="PF00676">
    <property type="entry name" value="E1_dh"/>
    <property type="match status" value="1"/>
</dbReference>
<keyword evidence="2" id="KW-0560">Oxidoreductase</keyword>
<accession>A0A562KEH4</accession>
<keyword evidence="7" id="KW-0670">Pyruvate</keyword>
<proteinExistence type="predicted"/>
<dbReference type="CDD" id="cd02000">
    <property type="entry name" value="TPP_E1_PDC_ADC_BCADC"/>
    <property type="match status" value="1"/>
</dbReference>
<evidence type="ECO:0000313" key="8">
    <source>
        <dbReference type="Proteomes" id="UP000316624"/>
    </source>
</evidence>
<evidence type="ECO:0000313" key="7">
    <source>
        <dbReference type="EMBL" id="TWH93806.1"/>
    </source>
</evidence>
<evidence type="ECO:0000256" key="2">
    <source>
        <dbReference type="ARBA" id="ARBA00023002"/>
    </source>
</evidence>
<dbReference type="Gene3D" id="3.40.50.970">
    <property type="match status" value="1"/>
</dbReference>
<dbReference type="PANTHER" id="PTHR11516:SF60">
    <property type="entry name" value="PYRUVATE DEHYDROGENASE E1 COMPONENT SUBUNIT ALPHA"/>
    <property type="match status" value="1"/>
</dbReference>
<dbReference type="InterPro" id="IPR029061">
    <property type="entry name" value="THDP-binding"/>
</dbReference>
<dbReference type="PANTHER" id="PTHR11516">
    <property type="entry name" value="PYRUVATE DEHYDROGENASE E1 COMPONENT, ALPHA SUBUNIT BACTERIAL AND ORGANELLAR"/>
    <property type="match status" value="1"/>
</dbReference>
<protein>
    <submittedName>
        <fullName evidence="7">Pyruvate dehydrogenase E1 component alpha subunit</fullName>
    </submittedName>
</protein>
<keyword evidence="8" id="KW-1185">Reference proteome</keyword>
<name>A0A562KEH4_SPHWJ</name>
<evidence type="ECO:0000256" key="3">
    <source>
        <dbReference type="ARBA" id="ARBA00023052"/>
    </source>
</evidence>
<comment type="catalytic activity">
    <reaction evidence="5">
        <text>N(6)-[(R)-lipoyl]-L-lysyl-[protein] + pyruvate + H(+) = N(6)-[(R)-S(8)-acetyldihydrolipoyl]-L-lysyl-[protein] + CO2</text>
        <dbReference type="Rhea" id="RHEA:19189"/>
        <dbReference type="Rhea" id="RHEA-COMP:10474"/>
        <dbReference type="Rhea" id="RHEA-COMP:10478"/>
        <dbReference type="ChEBI" id="CHEBI:15361"/>
        <dbReference type="ChEBI" id="CHEBI:15378"/>
        <dbReference type="ChEBI" id="CHEBI:16526"/>
        <dbReference type="ChEBI" id="CHEBI:83099"/>
        <dbReference type="ChEBI" id="CHEBI:83111"/>
        <dbReference type="EC" id="1.2.4.1"/>
    </reaction>
</comment>
<dbReference type="AlphaFoldDB" id="A0A562KEH4"/>
<dbReference type="InterPro" id="IPR001017">
    <property type="entry name" value="DH_E1"/>
</dbReference>
<dbReference type="RefSeq" id="WP_199739936.1">
    <property type="nucleotide sequence ID" value="NZ_JACIIY010000004.1"/>
</dbReference>
<comment type="function">
    <text evidence="4">The pyruvate dehydrogenase complex catalyzes the overall conversion of pyruvate to acetyl-CoA and CO(2). It contains multiple copies of three enzymatic components: pyruvate dehydrogenase (E1), dihydrolipoamide acetyltransferase (E2) and lipoamide dehydrogenase (E3).</text>
</comment>
<evidence type="ECO:0000256" key="4">
    <source>
        <dbReference type="ARBA" id="ARBA00025211"/>
    </source>
</evidence>
<sequence length="333" mass="35693">MQPGQAPHGNLHHRLWMYEAMVKSRELESRIKTIYFEGKTPVFNMAKGPIPGEMHLSMGQEPCAVGVCAHLRPTDFVTATHRPHHVAVAKGVDLRKMAAEIFGKKTGLSRGLGGHMHLFDAAVNFSCSGIIGEGIAPAVGAAMAARIQGRDDVAVSFMGEGATNQGQFHEALNLAALWKAPVVFIIEDNAYGISVCKAESTSVASNADRAAAYGIPGVFVPGNDPDAIHAAAGEAIARARAGDGPTLIELETHRLEGHFVGDTVEYRPVEERERLAELDPIQLFRSRLIGDGHEASELDALDAEAVRLADDAISFARNSEYPALEEAFAHVFG</sequence>
<organism evidence="7 8">
    <name type="scientific">Sphingobium wenxiniae (strain DSM 21828 / CGMCC 1.7748 / JZ-1)</name>
    <dbReference type="NCBI Taxonomy" id="595605"/>
    <lineage>
        <taxon>Bacteria</taxon>
        <taxon>Pseudomonadati</taxon>
        <taxon>Pseudomonadota</taxon>
        <taxon>Alphaproteobacteria</taxon>
        <taxon>Sphingomonadales</taxon>
        <taxon>Sphingomonadaceae</taxon>
        <taxon>Sphingobium</taxon>
    </lineage>
</organism>